<dbReference type="Proteomes" id="UP000050640">
    <property type="component" value="Unplaced"/>
</dbReference>
<accession>A0A0R3RMA2</accession>
<reference evidence="3" key="1">
    <citation type="submission" date="2017-02" db="UniProtKB">
        <authorList>
            <consortium name="WormBaseParasite"/>
        </authorList>
    </citation>
    <scope>IDENTIFICATION</scope>
</reference>
<proteinExistence type="predicted"/>
<dbReference type="Gene3D" id="3.30.200.20">
    <property type="entry name" value="Phosphorylase Kinase, domain 1"/>
    <property type="match status" value="1"/>
</dbReference>
<protein>
    <submittedName>
        <fullName evidence="3">Protein kinase domain-containing protein</fullName>
    </submittedName>
</protein>
<name>A0A0R3RMA2_9BILA</name>
<keyword evidence="2" id="KW-1185">Reference proteome</keyword>
<dbReference type="PROSITE" id="PS50011">
    <property type="entry name" value="PROTEIN_KINASE_DOM"/>
    <property type="match status" value="1"/>
</dbReference>
<feature type="domain" description="Protein kinase" evidence="1">
    <location>
        <begin position="53"/>
        <end position="163"/>
    </location>
</feature>
<dbReference type="AlphaFoldDB" id="A0A0R3RMA2"/>
<evidence type="ECO:0000313" key="3">
    <source>
        <dbReference type="WBParaSite" id="EEL_0000261201-mRNA-1"/>
    </source>
</evidence>
<evidence type="ECO:0000259" key="1">
    <source>
        <dbReference type="PROSITE" id="PS50011"/>
    </source>
</evidence>
<dbReference type="Pfam" id="PF07714">
    <property type="entry name" value="PK_Tyr_Ser-Thr"/>
    <property type="match status" value="1"/>
</dbReference>
<dbReference type="SUPFAM" id="SSF56112">
    <property type="entry name" value="Protein kinase-like (PK-like)"/>
    <property type="match status" value="1"/>
</dbReference>
<dbReference type="GO" id="GO:0004672">
    <property type="term" value="F:protein kinase activity"/>
    <property type="evidence" value="ECO:0007669"/>
    <property type="project" value="InterPro"/>
</dbReference>
<dbReference type="InterPro" id="IPR001245">
    <property type="entry name" value="Ser-Thr/Tyr_kinase_cat_dom"/>
</dbReference>
<dbReference type="InterPro" id="IPR011009">
    <property type="entry name" value="Kinase-like_dom_sf"/>
</dbReference>
<organism evidence="2 3">
    <name type="scientific">Elaeophora elaphi</name>
    <dbReference type="NCBI Taxonomy" id="1147741"/>
    <lineage>
        <taxon>Eukaryota</taxon>
        <taxon>Metazoa</taxon>
        <taxon>Ecdysozoa</taxon>
        <taxon>Nematoda</taxon>
        <taxon>Chromadorea</taxon>
        <taxon>Rhabditida</taxon>
        <taxon>Spirurina</taxon>
        <taxon>Spiruromorpha</taxon>
        <taxon>Filarioidea</taxon>
        <taxon>Onchocercidae</taxon>
        <taxon>Elaeophora</taxon>
    </lineage>
</organism>
<dbReference type="GO" id="GO:0005524">
    <property type="term" value="F:ATP binding"/>
    <property type="evidence" value="ECO:0007669"/>
    <property type="project" value="InterPro"/>
</dbReference>
<dbReference type="WBParaSite" id="EEL_0000261201-mRNA-1">
    <property type="protein sequence ID" value="EEL_0000261201-mRNA-1"/>
    <property type="gene ID" value="EEL_0000261201"/>
</dbReference>
<evidence type="ECO:0000313" key="2">
    <source>
        <dbReference type="Proteomes" id="UP000050640"/>
    </source>
</evidence>
<sequence>MSEADIASSSTTNSVSKATNGTFGYNDFAYCDDPEGAQIDEECMPEELRGKKWKTRKLLGEGGNFRVYLVTTSEGLEYAMRWCLKQDRGTKKYTENQGKSAMSMMQLHLESAVQLKKLIGDHPNIVRLIGFRKVNFSTQQIMEYVDGGDLHDYISNNYITSMN</sequence>
<dbReference type="InterPro" id="IPR000719">
    <property type="entry name" value="Prot_kinase_dom"/>
</dbReference>